<dbReference type="AlphaFoldDB" id="A0AAW2ZQI2"/>
<dbReference type="Gene3D" id="3.30.160.20">
    <property type="match status" value="1"/>
</dbReference>
<evidence type="ECO:0000259" key="3">
    <source>
        <dbReference type="PROSITE" id="PS50137"/>
    </source>
</evidence>
<dbReference type="SUPFAM" id="SSF54768">
    <property type="entry name" value="dsRNA-binding domain-like"/>
    <property type="match status" value="1"/>
</dbReference>
<keyword evidence="5" id="KW-1185">Reference proteome</keyword>
<keyword evidence="1" id="KW-0694">RNA-binding</keyword>
<gene>
    <name evidence="4" type="ORF">AKO1_000643</name>
</gene>
<dbReference type="EMBL" id="JAOPGA020001848">
    <property type="protein sequence ID" value="KAL0491710.1"/>
    <property type="molecule type" value="Genomic_DNA"/>
</dbReference>
<protein>
    <submittedName>
        <fullName evidence="4">PUT4</fullName>
    </submittedName>
</protein>
<dbReference type="PROSITE" id="PS50137">
    <property type="entry name" value="DS_RBD"/>
    <property type="match status" value="1"/>
</dbReference>
<evidence type="ECO:0000313" key="4">
    <source>
        <dbReference type="EMBL" id="KAL0491710.1"/>
    </source>
</evidence>
<feature type="compositionally biased region" description="Basic and acidic residues" evidence="2">
    <location>
        <begin position="179"/>
        <end position="192"/>
    </location>
</feature>
<feature type="domain" description="DRBM" evidence="3">
    <location>
        <begin position="232"/>
        <end position="299"/>
    </location>
</feature>
<sequence length="432" mass="49753">MHLDFNLSSDEQFLEATPQSINGTSDEYSIQKNKEQNKCEKICQQLRQCKTLEQKLEIIETIKDESGIIHNTVYCTTVIEILMQWIGECDSTTIWLISTIFNLIKTLNISEEAKEGIIPQLLTFRRKASYDPVVILFNQFICYCLAHINISESNNGNNITKRPREEEEEESPKKQQKTSHAEGGHKYASRSDDIHDDRHAQHHHHHHHTYENQKSKVSININNFYANITPSNSVQVLHSYVQTEYKRHPHYKTYQKEELFVVCVWLYSGSNTRATSSSKTSHNNAKMKAAWKLLEQVVRSGVNLYITEKLITMGRNPDPKQPNEITNSIVINKTNKHLIDHGNCINVLQTHCAKAFNRQPRYRVIIGEEDQQVVQCTIPDVDIPPTKSYIKEEWIAKRDCAVLMCASLIERDGHLLVRSGDLSVGERGMLKK</sequence>
<comment type="caution">
    <text evidence="4">The sequence shown here is derived from an EMBL/GenBank/DDBJ whole genome shotgun (WGS) entry which is preliminary data.</text>
</comment>
<evidence type="ECO:0000313" key="5">
    <source>
        <dbReference type="Proteomes" id="UP001431209"/>
    </source>
</evidence>
<evidence type="ECO:0000256" key="2">
    <source>
        <dbReference type="SAM" id="MobiDB-lite"/>
    </source>
</evidence>
<name>A0AAW2ZQI2_9EUKA</name>
<accession>A0AAW2ZQI2</accession>
<reference evidence="4 5" key="1">
    <citation type="submission" date="2024-03" db="EMBL/GenBank/DDBJ databases">
        <title>The Acrasis kona genome and developmental transcriptomes reveal deep origins of eukaryotic multicellular pathways.</title>
        <authorList>
            <person name="Sheikh S."/>
            <person name="Fu C.-J."/>
            <person name="Brown M.W."/>
            <person name="Baldauf S.L."/>
        </authorList>
    </citation>
    <scope>NUCLEOTIDE SEQUENCE [LARGE SCALE GENOMIC DNA]</scope>
    <source>
        <strain evidence="4 5">ATCC MYA-3509</strain>
    </source>
</reference>
<feature type="region of interest" description="Disordered" evidence="2">
    <location>
        <begin position="155"/>
        <end position="192"/>
    </location>
</feature>
<dbReference type="InterPro" id="IPR014720">
    <property type="entry name" value="dsRBD_dom"/>
</dbReference>
<organism evidence="4 5">
    <name type="scientific">Acrasis kona</name>
    <dbReference type="NCBI Taxonomy" id="1008807"/>
    <lineage>
        <taxon>Eukaryota</taxon>
        <taxon>Discoba</taxon>
        <taxon>Heterolobosea</taxon>
        <taxon>Tetramitia</taxon>
        <taxon>Eutetramitia</taxon>
        <taxon>Acrasidae</taxon>
        <taxon>Acrasis</taxon>
    </lineage>
</organism>
<dbReference type="GO" id="GO:0003723">
    <property type="term" value="F:RNA binding"/>
    <property type="evidence" value="ECO:0007669"/>
    <property type="project" value="UniProtKB-UniRule"/>
</dbReference>
<dbReference type="Proteomes" id="UP001431209">
    <property type="component" value="Unassembled WGS sequence"/>
</dbReference>
<evidence type="ECO:0000256" key="1">
    <source>
        <dbReference type="PROSITE-ProRule" id="PRU00266"/>
    </source>
</evidence>
<proteinExistence type="predicted"/>